<protein>
    <submittedName>
        <fullName evidence="10">40S ribosomal protein S4</fullName>
    </submittedName>
</protein>
<evidence type="ECO:0000256" key="1">
    <source>
        <dbReference type="ARBA" id="ARBA00007500"/>
    </source>
</evidence>
<keyword evidence="4 10" id="KW-0689">Ribosomal protein</keyword>
<evidence type="ECO:0000259" key="9">
    <source>
        <dbReference type="Pfam" id="PF08071"/>
    </source>
</evidence>
<keyword evidence="3" id="KW-0694">RNA-binding</keyword>
<dbReference type="Pfam" id="PF08071">
    <property type="entry name" value="RS4NT"/>
    <property type="match status" value="1"/>
</dbReference>
<dbReference type="FunFam" id="2.40.50.740:FF:000001">
    <property type="entry name" value="40S ribosomal protein S4"/>
    <property type="match status" value="1"/>
</dbReference>
<dbReference type="Gene3D" id="2.40.50.740">
    <property type="match status" value="1"/>
</dbReference>
<dbReference type="FunFam" id="3.10.290.10:FF:000068">
    <property type="entry name" value="40S ribosomal protein S4-3"/>
    <property type="match status" value="1"/>
</dbReference>
<dbReference type="Pfam" id="PF00467">
    <property type="entry name" value="KOW"/>
    <property type="match status" value="1"/>
</dbReference>
<dbReference type="Pfam" id="PF00900">
    <property type="entry name" value="Ribosomal_S4e"/>
    <property type="match status" value="1"/>
</dbReference>
<dbReference type="PANTHER" id="PTHR11581">
    <property type="entry name" value="30S/40S RIBOSOMAL PROTEIN S4"/>
    <property type="match status" value="1"/>
</dbReference>
<dbReference type="ExpressionAtlas" id="A0A3L6DYK2">
    <property type="expression patterns" value="baseline and differential"/>
</dbReference>
<dbReference type="InterPro" id="IPR038237">
    <property type="entry name" value="Ribosomal_eS4_central_sf"/>
</dbReference>
<dbReference type="Gene3D" id="2.30.30.30">
    <property type="match status" value="1"/>
</dbReference>
<evidence type="ECO:0000259" key="7">
    <source>
        <dbReference type="Pfam" id="PF00467"/>
    </source>
</evidence>
<dbReference type="PANTHER" id="PTHR11581:SF40">
    <property type="entry name" value="SMALL RIBOSOMAL SUBUNIT PROTEIN ES4"/>
    <property type="match status" value="1"/>
</dbReference>
<dbReference type="InterPro" id="IPR018199">
    <property type="entry name" value="Ribosomal_eS4_N_CS"/>
</dbReference>
<evidence type="ECO:0000256" key="4">
    <source>
        <dbReference type="ARBA" id="ARBA00022980"/>
    </source>
</evidence>
<dbReference type="GO" id="GO:0005840">
    <property type="term" value="C:ribosome"/>
    <property type="evidence" value="ECO:0007669"/>
    <property type="project" value="UniProtKB-KW"/>
</dbReference>
<dbReference type="FunFam" id="2.30.30.30:FF:000031">
    <property type="entry name" value="40S ribosomal protein S4-3"/>
    <property type="match status" value="1"/>
</dbReference>
<dbReference type="PROSITE" id="PS00528">
    <property type="entry name" value="RIBOSOMAL_S4E"/>
    <property type="match status" value="1"/>
</dbReference>
<dbReference type="InterPro" id="IPR011989">
    <property type="entry name" value="ARM-like"/>
</dbReference>
<name>A0A3L6DYK2_MAIZE</name>
<feature type="region of interest" description="Disordered" evidence="6">
    <location>
        <begin position="63"/>
        <end position="85"/>
    </location>
</feature>
<gene>
    <name evidence="10" type="primary">RPS4_28</name>
    <name evidence="10" type="ORF">Zm00014a_022311</name>
</gene>
<dbReference type="InterPro" id="IPR014722">
    <property type="entry name" value="Rib_uL2_dom2"/>
</dbReference>
<feature type="domain" description="Small ribosomal subunit protein eS4 N-terminal" evidence="9">
    <location>
        <begin position="254"/>
        <end position="290"/>
    </location>
</feature>
<evidence type="ECO:0000256" key="6">
    <source>
        <dbReference type="SAM" id="MobiDB-lite"/>
    </source>
</evidence>
<dbReference type="InterPro" id="IPR005824">
    <property type="entry name" value="KOW"/>
</dbReference>
<dbReference type="AlphaFoldDB" id="A0A3L6DYK2"/>
<evidence type="ECO:0000313" key="10">
    <source>
        <dbReference type="EMBL" id="PWZ13750.1"/>
    </source>
</evidence>
<dbReference type="InterPro" id="IPR013843">
    <property type="entry name" value="Ribosomal_eS4_N"/>
</dbReference>
<dbReference type="CDD" id="cd06087">
    <property type="entry name" value="KOW_RPS4"/>
    <property type="match status" value="1"/>
</dbReference>
<dbReference type="Proteomes" id="UP000251960">
    <property type="component" value="Chromosome 7"/>
</dbReference>
<dbReference type="InterPro" id="IPR013845">
    <property type="entry name" value="Ribosomal_eS4_central_region"/>
</dbReference>
<comment type="caution">
    <text evidence="10">The sequence shown here is derived from an EMBL/GenBank/DDBJ whole genome shotgun (WGS) entry which is preliminary data.</text>
</comment>
<keyword evidence="2" id="KW-0699">rRNA-binding</keyword>
<dbReference type="InterPro" id="IPR036986">
    <property type="entry name" value="S4_RNA-bd_sf"/>
</dbReference>
<evidence type="ECO:0000256" key="3">
    <source>
        <dbReference type="ARBA" id="ARBA00022884"/>
    </source>
</evidence>
<dbReference type="InterPro" id="IPR000876">
    <property type="entry name" value="Ribosomal_eS4"/>
</dbReference>
<evidence type="ECO:0000259" key="8">
    <source>
        <dbReference type="Pfam" id="PF00900"/>
    </source>
</evidence>
<evidence type="ECO:0000256" key="2">
    <source>
        <dbReference type="ARBA" id="ARBA00022730"/>
    </source>
</evidence>
<dbReference type="Gene3D" id="1.25.10.10">
    <property type="entry name" value="Leucine-rich Repeat Variant"/>
    <property type="match status" value="1"/>
</dbReference>
<dbReference type="InterPro" id="IPR041982">
    <property type="entry name" value="Ribosomal_eS4_KOW"/>
</dbReference>
<keyword evidence="5" id="KW-0687">Ribonucleoprotein</keyword>
<proteinExistence type="inferred from homology"/>
<dbReference type="GO" id="GO:0019843">
    <property type="term" value="F:rRNA binding"/>
    <property type="evidence" value="ECO:0007669"/>
    <property type="project" value="UniProtKB-KW"/>
</dbReference>
<feature type="domain" description="KOW" evidence="7">
    <location>
        <begin position="409"/>
        <end position="442"/>
    </location>
</feature>
<organism evidence="10">
    <name type="scientific">Zea mays</name>
    <name type="common">Maize</name>
    <dbReference type="NCBI Taxonomy" id="4577"/>
    <lineage>
        <taxon>Eukaryota</taxon>
        <taxon>Viridiplantae</taxon>
        <taxon>Streptophyta</taxon>
        <taxon>Embryophyta</taxon>
        <taxon>Tracheophyta</taxon>
        <taxon>Spermatophyta</taxon>
        <taxon>Magnoliopsida</taxon>
        <taxon>Liliopsida</taxon>
        <taxon>Poales</taxon>
        <taxon>Poaceae</taxon>
        <taxon>PACMAD clade</taxon>
        <taxon>Panicoideae</taxon>
        <taxon>Andropogonodae</taxon>
        <taxon>Andropogoneae</taxon>
        <taxon>Tripsacinae</taxon>
        <taxon>Zea</taxon>
    </lineage>
</organism>
<dbReference type="GO" id="GO:1990904">
    <property type="term" value="C:ribonucleoprotein complex"/>
    <property type="evidence" value="ECO:0007669"/>
    <property type="project" value="UniProtKB-KW"/>
</dbReference>
<dbReference type="GO" id="GO:0006412">
    <property type="term" value="P:translation"/>
    <property type="evidence" value="ECO:0007669"/>
    <property type="project" value="InterPro"/>
</dbReference>
<accession>A0A3L6DYK2</accession>
<evidence type="ECO:0000256" key="5">
    <source>
        <dbReference type="ARBA" id="ARBA00023274"/>
    </source>
</evidence>
<dbReference type="Gene3D" id="3.10.290.10">
    <property type="entry name" value="RNA-binding S4 domain"/>
    <property type="match status" value="1"/>
</dbReference>
<feature type="domain" description="Small ribosomal subunit protein eS4 central region" evidence="8">
    <location>
        <begin position="337"/>
        <end position="401"/>
    </location>
</feature>
<dbReference type="GO" id="GO:0003735">
    <property type="term" value="F:structural constituent of ribosome"/>
    <property type="evidence" value="ECO:0007669"/>
    <property type="project" value="InterPro"/>
</dbReference>
<comment type="similarity">
    <text evidence="1">Belongs to the eukaryotic ribosomal protein eS4 family.</text>
</comment>
<dbReference type="EMBL" id="NCVQ01000008">
    <property type="protein sequence ID" value="PWZ13750.1"/>
    <property type="molecule type" value="Genomic_DNA"/>
</dbReference>
<reference evidence="10" key="1">
    <citation type="journal article" date="2018" name="Nat. Genet.">
        <title>Extensive intraspecific gene order and gene structural variations between Mo17 and other maize genomes.</title>
        <authorList>
            <person name="Sun S."/>
            <person name="Zhou Y."/>
            <person name="Chen J."/>
            <person name="Shi J."/>
            <person name="Zhao H."/>
            <person name="Zhao H."/>
            <person name="Song W."/>
            <person name="Zhang M."/>
            <person name="Cui Y."/>
            <person name="Dong X."/>
            <person name="Liu H."/>
            <person name="Ma X."/>
            <person name="Jiao Y."/>
            <person name="Wang B."/>
            <person name="Wei X."/>
            <person name="Stein J.C."/>
            <person name="Glaubitz J.C."/>
            <person name="Lu F."/>
            <person name="Yu G."/>
            <person name="Liang C."/>
            <person name="Fengler K."/>
            <person name="Li B."/>
            <person name="Rafalski A."/>
            <person name="Schnable P.S."/>
            <person name="Ware D.H."/>
            <person name="Buckler E.S."/>
            <person name="Lai J."/>
        </authorList>
    </citation>
    <scope>NUCLEOTIDE SEQUENCE [LARGE SCALE GENOMIC DNA]</scope>
    <source>
        <tissue evidence="10">Seedling</tissue>
    </source>
</reference>
<sequence length="450" mass="50837">MPKPPLPTSPCSCPTSSPSCCCVQPMPLPPSSSLQQPYHGCAPASLVSSPQPQRRTCRRPHVQLLHPPGSLPAPTRFARSDRSARRALPMPAHERPLPSLLLYIDAQADVELPAPPNGVVKHLELKSPCLSKEVIKGVRSCDARQVSEFLDSKSETDVDVDYNSLYSKQDFLQVMHLDAEKEMMSQCVALIGKFIAVREPDIRYLGLENMTRMLLVIDVQDIIRRHQAQIITSLKDPDIRKTSCYFADIFLQARGLKKHLKRLNVPKHWMLDKLGRAFAPKPSSGPHKSRECLPLILIIRNMLKSALTYREVISILMQRHVLVDGKMSFPSLRQTRTTGCFRLYPIKDEDAKFMLCKVRPIQFGQKGIPYMNTYDDRTIRYPDPLIKANDTITIDLETNKIMDFIKFDVGNVIMVTGGRNTGRVGVIKNREKHKSSFETIHVLLGGFCYV</sequence>